<reference evidence="2" key="1">
    <citation type="submission" date="2023-03" db="EMBL/GenBank/DDBJ databases">
        <title>Chromosome-scale reference genome and RAD-based genetic map of yellow starthistle (Centaurea solstitialis) reveal putative structural variation and QTLs associated with invader traits.</title>
        <authorList>
            <person name="Reatini B."/>
            <person name="Cang F.A."/>
            <person name="Jiang Q."/>
            <person name="Mckibben M.T.W."/>
            <person name="Barker M.S."/>
            <person name="Rieseberg L.H."/>
            <person name="Dlugosch K.M."/>
        </authorList>
    </citation>
    <scope>NUCLEOTIDE SEQUENCE</scope>
    <source>
        <strain evidence="2">CAN-66</strain>
        <tissue evidence="2">Leaf</tissue>
    </source>
</reference>
<feature type="transmembrane region" description="Helical" evidence="1">
    <location>
        <begin position="171"/>
        <end position="203"/>
    </location>
</feature>
<feature type="transmembrane region" description="Helical" evidence="1">
    <location>
        <begin position="223"/>
        <end position="240"/>
    </location>
</feature>
<feature type="transmembrane region" description="Helical" evidence="1">
    <location>
        <begin position="24"/>
        <end position="45"/>
    </location>
</feature>
<feature type="transmembrane region" description="Helical" evidence="1">
    <location>
        <begin position="246"/>
        <end position="264"/>
    </location>
</feature>
<gene>
    <name evidence="2" type="ORF">OSB04_014864</name>
</gene>
<evidence type="ECO:0000256" key="1">
    <source>
        <dbReference type="SAM" id="Phobius"/>
    </source>
</evidence>
<keyword evidence="1" id="KW-0472">Membrane</keyword>
<protein>
    <submittedName>
        <fullName evidence="2">Uncharacterized protein</fullName>
    </submittedName>
</protein>
<dbReference type="Proteomes" id="UP001172457">
    <property type="component" value="Chromosome 4"/>
</dbReference>
<keyword evidence="1" id="KW-0812">Transmembrane</keyword>
<dbReference type="PANTHER" id="PTHR33133">
    <property type="entry name" value="OS08G0107100 PROTEIN-RELATED"/>
    <property type="match status" value="1"/>
</dbReference>
<keyword evidence="1" id="KW-1133">Transmembrane helix</keyword>
<sequence length="292" mass="33219">MNNLSGFLELLKGPLKILSGNGKLMAITAILYLIFYSISFTFYTYSSNPLITDLVIIFRTLVMEHPDTPEYAKLLVALREEIGIFLGIKTIYVVLLFFIMILAQTTIVIISSSYYGGVNLSLKELLMKVSRTWTRPFVTSFYVQLLTLGYMSIFFWPLLVPSLLLFNHRTFLIILLVFLGILIITLYLYLSVVWSLAVVVSVVEDSYGISALGKARELVKGKMVHGFLLNLFFVLGFMVIGGNQYVFTWILSIYQFMAYSVFYFHCNNKMKPSEGLEYSEIPSAPVLNEDIP</sequence>
<feature type="transmembrane region" description="Helical" evidence="1">
    <location>
        <begin position="137"/>
        <end position="159"/>
    </location>
</feature>
<evidence type="ECO:0000313" key="3">
    <source>
        <dbReference type="Proteomes" id="UP001172457"/>
    </source>
</evidence>
<dbReference type="AlphaFoldDB" id="A0AA38WI58"/>
<feature type="transmembrane region" description="Helical" evidence="1">
    <location>
        <begin position="91"/>
        <end position="116"/>
    </location>
</feature>
<comment type="caution">
    <text evidence="2">The sequence shown here is derived from an EMBL/GenBank/DDBJ whole genome shotgun (WGS) entry which is preliminary data.</text>
</comment>
<keyword evidence="3" id="KW-1185">Reference proteome</keyword>
<organism evidence="2 3">
    <name type="scientific">Centaurea solstitialis</name>
    <name type="common">yellow star-thistle</name>
    <dbReference type="NCBI Taxonomy" id="347529"/>
    <lineage>
        <taxon>Eukaryota</taxon>
        <taxon>Viridiplantae</taxon>
        <taxon>Streptophyta</taxon>
        <taxon>Embryophyta</taxon>
        <taxon>Tracheophyta</taxon>
        <taxon>Spermatophyta</taxon>
        <taxon>Magnoliopsida</taxon>
        <taxon>eudicotyledons</taxon>
        <taxon>Gunneridae</taxon>
        <taxon>Pentapetalae</taxon>
        <taxon>asterids</taxon>
        <taxon>campanulids</taxon>
        <taxon>Asterales</taxon>
        <taxon>Asteraceae</taxon>
        <taxon>Carduoideae</taxon>
        <taxon>Cardueae</taxon>
        <taxon>Centaureinae</taxon>
        <taxon>Centaurea</taxon>
    </lineage>
</organism>
<proteinExistence type="predicted"/>
<dbReference type="EMBL" id="JARYMX010000004">
    <property type="protein sequence ID" value="KAJ9550819.1"/>
    <property type="molecule type" value="Genomic_DNA"/>
</dbReference>
<name>A0AA38WI58_9ASTR</name>
<evidence type="ECO:0000313" key="2">
    <source>
        <dbReference type="EMBL" id="KAJ9550819.1"/>
    </source>
</evidence>
<accession>A0AA38WI58</accession>
<dbReference type="PANTHER" id="PTHR33133:SF63">
    <property type="entry name" value="TRANSMEMBRANE PROTEIN"/>
    <property type="match status" value="1"/>
</dbReference>